<dbReference type="Gene3D" id="2.40.50.100">
    <property type="match status" value="2"/>
</dbReference>
<keyword evidence="2" id="KW-0175">Coiled coil</keyword>
<feature type="coiled-coil region" evidence="2">
    <location>
        <begin position="156"/>
        <end position="201"/>
    </location>
</feature>
<name>A0A1M4Y2I1_9BACT</name>
<gene>
    <name evidence="5" type="ORF">SAMN02745206_01176</name>
</gene>
<dbReference type="SUPFAM" id="SSF111369">
    <property type="entry name" value="HlyD-like secretion proteins"/>
    <property type="match status" value="2"/>
</dbReference>
<reference evidence="6" key="1">
    <citation type="submission" date="2016-11" db="EMBL/GenBank/DDBJ databases">
        <authorList>
            <person name="Varghese N."/>
            <person name="Submissions S."/>
        </authorList>
    </citation>
    <scope>NUCLEOTIDE SEQUENCE [LARGE SCALE GENOMIC DNA]</scope>
    <source>
        <strain evidence="6">DSM 9756</strain>
    </source>
</reference>
<dbReference type="InterPro" id="IPR006143">
    <property type="entry name" value="RND_pump_MFP"/>
</dbReference>
<dbReference type="PANTHER" id="PTHR30469">
    <property type="entry name" value="MULTIDRUG RESISTANCE PROTEIN MDTA"/>
    <property type="match status" value="1"/>
</dbReference>
<evidence type="ECO:0000313" key="6">
    <source>
        <dbReference type="Proteomes" id="UP000184076"/>
    </source>
</evidence>
<evidence type="ECO:0000259" key="3">
    <source>
        <dbReference type="Pfam" id="PF25917"/>
    </source>
</evidence>
<sequence>MKRLFILVLLACVALGGTLAYRKWKAPKGFEILETAKAEKASIRDVLVATGMIKPQVGAQIKIGARATGTIVEMRVRVGDRVRKGDLIAVIDDREIQKALVTDRAALEAARKTLEEVERTYPERIREAEARRRLARITWERETALIREDYTTREAVDRARSELDAAEAVLQRLRDEFETQKAIALARIQEAEARLKQDEIRWSYTRITAPIDGVVMEVTGQEGETVVTGLQVANLVTVMDPTRLEMQIYVDETDVGRVVPGQSVEYSVDTYPEHTFFGTVEKIYPQPVVRENIVYYLAIVKIPEKDALQLRPEMTTYCRVVLTQKDDVLSVPNSAVKFEAGKQVVYVVEEAGAVAKKEVQLGIRGEDRTEILSGLREGQVVATKFVPPAKGPRGS</sequence>
<protein>
    <submittedName>
        <fullName evidence="5">HlyD family secretion protein</fullName>
    </submittedName>
</protein>
<dbReference type="InterPro" id="IPR012589">
    <property type="entry name" value="Pmp1/Pmp2"/>
</dbReference>
<dbReference type="OrthoDB" id="9784484at2"/>
<keyword evidence="6" id="KW-1185">Reference proteome</keyword>
<dbReference type="PANTHER" id="PTHR30469:SF33">
    <property type="entry name" value="SLR1207 PROTEIN"/>
    <property type="match status" value="1"/>
</dbReference>
<dbReference type="EMBL" id="FQVB01000009">
    <property type="protein sequence ID" value="SHE99682.1"/>
    <property type="molecule type" value="Genomic_DNA"/>
</dbReference>
<evidence type="ECO:0000313" key="5">
    <source>
        <dbReference type="EMBL" id="SHE99682.1"/>
    </source>
</evidence>
<dbReference type="Gene3D" id="2.40.30.170">
    <property type="match status" value="1"/>
</dbReference>
<dbReference type="Proteomes" id="UP000184076">
    <property type="component" value="Unassembled WGS sequence"/>
</dbReference>
<organism evidence="5 6">
    <name type="scientific">Desulfacinum infernum DSM 9756</name>
    <dbReference type="NCBI Taxonomy" id="1121391"/>
    <lineage>
        <taxon>Bacteria</taxon>
        <taxon>Pseudomonadati</taxon>
        <taxon>Thermodesulfobacteriota</taxon>
        <taxon>Syntrophobacteria</taxon>
        <taxon>Syntrophobacterales</taxon>
        <taxon>Syntrophobacteraceae</taxon>
        <taxon>Desulfacinum</taxon>
    </lineage>
</organism>
<dbReference type="STRING" id="1121391.SAMN02745206_01176"/>
<dbReference type="NCBIfam" id="TIGR01730">
    <property type="entry name" value="RND_mfp"/>
    <property type="match status" value="1"/>
</dbReference>
<dbReference type="GO" id="GO:0015562">
    <property type="term" value="F:efflux transmembrane transporter activity"/>
    <property type="evidence" value="ECO:0007669"/>
    <property type="project" value="TreeGrafter"/>
</dbReference>
<feature type="domain" description="CzcB-like C-terminal circularly permuted SH3-like" evidence="4">
    <location>
        <begin position="330"/>
        <end position="384"/>
    </location>
</feature>
<accession>A0A1M4Y2I1</accession>
<evidence type="ECO:0000259" key="4">
    <source>
        <dbReference type="Pfam" id="PF25975"/>
    </source>
</evidence>
<dbReference type="Pfam" id="PF08114">
    <property type="entry name" value="PMP1_2"/>
    <property type="match status" value="1"/>
</dbReference>
<comment type="similarity">
    <text evidence="1">Belongs to the membrane fusion protein (MFP) (TC 8.A.1) family.</text>
</comment>
<dbReference type="InterPro" id="IPR058649">
    <property type="entry name" value="CzcB_C"/>
</dbReference>
<dbReference type="Pfam" id="PF25975">
    <property type="entry name" value="CzcB_C"/>
    <property type="match status" value="1"/>
</dbReference>
<evidence type="ECO:0000256" key="2">
    <source>
        <dbReference type="SAM" id="Coils"/>
    </source>
</evidence>
<proteinExistence type="inferred from homology"/>
<dbReference type="RefSeq" id="WP_073037850.1">
    <property type="nucleotide sequence ID" value="NZ_FQVB01000009.1"/>
</dbReference>
<feature type="domain" description="Multidrug resistance protein MdtA-like barrel-sandwich hybrid" evidence="3">
    <location>
        <begin position="60"/>
        <end position="237"/>
    </location>
</feature>
<evidence type="ECO:0000256" key="1">
    <source>
        <dbReference type="ARBA" id="ARBA00009477"/>
    </source>
</evidence>
<dbReference type="GO" id="GO:1990281">
    <property type="term" value="C:efflux pump complex"/>
    <property type="evidence" value="ECO:0007669"/>
    <property type="project" value="TreeGrafter"/>
</dbReference>
<dbReference type="Gene3D" id="2.40.420.20">
    <property type="match status" value="1"/>
</dbReference>
<dbReference type="InterPro" id="IPR058625">
    <property type="entry name" value="MdtA-like_BSH"/>
</dbReference>
<dbReference type="AlphaFoldDB" id="A0A1M4Y2I1"/>
<dbReference type="Pfam" id="PF25917">
    <property type="entry name" value="BSH_RND"/>
    <property type="match status" value="1"/>
</dbReference>
<dbReference type="GO" id="GO:0030234">
    <property type="term" value="F:enzyme regulator activity"/>
    <property type="evidence" value="ECO:0007669"/>
    <property type="project" value="InterPro"/>
</dbReference>